<accession>A0ABR3JRM6</accession>
<evidence type="ECO:0000313" key="2">
    <source>
        <dbReference type="EMBL" id="KAL0958505.1"/>
    </source>
</evidence>
<dbReference type="Gene3D" id="1.20.1280.140">
    <property type="match status" value="1"/>
</dbReference>
<dbReference type="Pfam" id="PF12296">
    <property type="entry name" value="HsbA"/>
    <property type="match status" value="1"/>
</dbReference>
<dbReference type="InterPro" id="IPR021054">
    <property type="entry name" value="Cell_wall_mannoprotein_1"/>
</dbReference>
<proteinExistence type="predicted"/>
<evidence type="ECO:0000256" key="1">
    <source>
        <dbReference type="SAM" id="SignalP"/>
    </source>
</evidence>
<dbReference type="Proteomes" id="UP001556367">
    <property type="component" value="Unassembled WGS sequence"/>
</dbReference>
<dbReference type="PANTHER" id="PTHR38123:SF1">
    <property type="entry name" value="HYDROPHOBIC SURFACE BINDING PROTEIN"/>
    <property type="match status" value="1"/>
</dbReference>
<feature type="chain" id="PRO_5046499227" description="Hydrophobic surface binding protein" evidence="1">
    <location>
        <begin position="20"/>
        <end position="183"/>
    </location>
</feature>
<organism evidence="2 3">
    <name type="scientific">Hohenbuehelia grisea</name>
    <dbReference type="NCBI Taxonomy" id="104357"/>
    <lineage>
        <taxon>Eukaryota</taxon>
        <taxon>Fungi</taxon>
        <taxon>Dikarya</taxon>
        <taxon>Basidiomycota</taxon>
        <taxon>Agaricomycotina</taxon>
        <taxon>Agaricomycetes</taxon>
        <taxon>Agaricomycetidae</taxon>
        <taxon>Agaricales</taxon>
        <taxon>Pleurotineae</taxon>
        <taxon>Pleurotaceae</taxon>
        <taxon>Hohenbuehelia</taxon>
    </lineage>
</organism>
<sequence length="183" mass="18519">MVQISVLFFAASLFASAFASPVKRTVAQVEADLADISSRVTTLDNNINAFPNSGGSLAAALGIHTAATNLATALDKGTTDVNATPAFSEADGKTILNTVQGFEPSILDALKAIVAKKPAFDALPLGGVSGLVKQDLGNLKTSTDNLGSALIAKSPADLVSQATTIKNNIDAGFVPAQAAYASA</sequence>
<comment type="caution">
    <text evidence="2">The sequence shown here is derived from an EMBL/GenBank/DDBJ whole genome shotgun (WGS) entry which is preliminary data.</text>
</comment>
<feature type="signal peptide" evidence="1">
    <location>
        <begin position="1"/>
        <end position="19"/>
    </location>
</feature>
<name>A0ABR3JRM6_9AGAR</name>
<protein>
    <recommendedName>
        <fullName evidence="4">Hydrophobic surface binding protein</fullName>
    </recommendedName>
</protein>
<dbReference type="PANTHER" id="PTHR38123">
    <property type="entry name" value="CELL WALL SERINE-THREONINE-RICH GALACTOMANNOPROTEIN MP1 (AFU_ORTHOLOGUE AFUA_4G03240)"/>
    <property type="match status" value="1"/>
</dbReference>
<keyword evidence="3" id="KW-1185">Reference proteome</keyword>
<evidence type="ECO:0008006" key="4">
    <source>
        <dbReference type="Google" id="ProtNLM"/>
    </source>
</evidence>
<gene>
    <name evidence="2" type="ORF">HGRIS_000647</name>
</gene>
<keyword evidence="1" id="KW-0732">Signal</keyword>
<dbReference type="EMBL" id="JASNQZ010000004">
    <property type="protein sequence ID" value="KAL0958505.1"/>
    <property type="molecule type" value="Genomic_DNA"/>
</dbReference>
<evidence type="ECO:0000313" key="3">
    <source>
        <dbReference type="Proteomes" id="UP001556367"/>
    </source>
</evidence>
<reference evidence="3" key="1">
    <citation type="submission" date="2024-06" db="EMBL/GenBank/DDBJ databases">
        <title>Multi-omics analyses provide insights into the biosynthesis of the anticancer antibiotic pleurotin in Hohenbuehelia grisea.</title>
        <authorList>
            <person name="Weaver J.A."/>
            <person name="Alberti F."/>
        </authorList>
    </citation>
    <scope>NUCLEOTIDE SEQUENCE [LARGE SCALE GENOMIC DNA]</scope>
    <source>
        <strain evidence="3">T-177</strain>
    </source>
</reference>